<dbReference type="PROSITE" id="PS00061">
    <property type="entry name" value="ADH_SHORT"/>
    <property type="match status" value="1"/>
</dbReference>
<name>T0ZUH7_9ZZZZ</name>
<protein>
    <submittedName>
        <fullName evidence="2">Short-chain dehydrogenase/reductase SDR</fullName>
    </submittedName>
</protein>
<reference evidence="2" key="1">
    <citation type="submission" date="2013-08" db="EMBL/GenBank/DDBJ databases">
        <authorList>
            <person name="Mendez C."/>
            <person name="Richter M."/>
            <person name="Ferrer M."/>
            <person name="Sanchez J."/>
        </authorList>
    </citation>
    <scope>NUCLEOTIDE SEQUENCE</scope>
</reference>
<gene>
    <name evidence="2" type="ORF">B1A_18973</name>
</gene>
<dbReference type="AlphaFoldDB" id="T0ZUH7"/>
<accession>T0ZUH7</accession>
<sequence length="261" mass="26596">AAPRPRGKELGRAALITGGTSGIGLATAERLGEDGYALVLTGRDQQRGEAAVAGLRAAGRDAHFVAADARDPGAASAAVEVVRRRFGRLDLLVASAGVGVVAPLIDTPPAQLERLLAVNVLGCLIQVQAARELLAASRPAAVVLVSSDSGVRGDVPLGAYSVSKAAVNMMGRMLAVDLAPQGVRVNVVCPGDTLPGMRYMGTLDEPEASAEDPARWTPSPLGRFAQGREVAEVIAFLGQAKASFVDGVVLLVDGGAGAGYL</sequence>
<organism evidence="2">
    <name type="scientific">mine drainage metagenome</name>
    <dbReference type="NCBI Taxonomy" id="410659"/>
    <lineage>
        <taxon>unclassified sequences</taxon>
        <taxon>metagenomes</taxon>
        <taxon>ecological metagenomes</taxon>
    </lineage>
</organism>
<dbReference type="PRINTS" id="PR00081">
    <property type="entry name" value="GDHRDH"/>
</dbReference>
<dbReference type="InterPro" id="IPR002347">
    <property type="entry name" value="SDR_fam"/>
</dbReference>
<evidence type="ECO:0000313" key="2">
    <source>
        <dbReference type="EMBL" id="EQD33550.1"/>
    </source>
</evidence>
<dbReference type="InterPro" id="IPR020904">
    <property type="entry name" value="Sc_DH/Rdtase_CS"/>
</dbReference>
<dbReference type="SUPFAM" id="SSF51735">
    <property type="entry name" value="NAD(P)-binding Rossmann-fold domains"/>
    <property type="match status" value="1"/>
</dbReference>
<dbReference type="PRINTS" id="PR00080">
    <property type="entry name" value="SDRFAMILY"/>
</dbReference>
<dbReference type="InterPro" id="IPR036291">
    <property type="entry name" value="NAD(P)-bd_dom_sf"/>
</dbReference>
<dbReference type="PANTHER" id="PTHR43975">
    <property type="entry name" value="ZGC:101858"/>
    <property type="match status" value="1"/>
</dbReference>
<dbReference type="InterPro" id="IPR057326">
    <property type="entry name" value="KR_dom"/>
</dbReference>
<dbReference type="PANTHER" id="PTHR43975:SF2">
    <property type="entry name" value="EG:BACR7A4.14 PROTEIN-RELATED"/>
    <property type="match status" value="1"/>
</dbReference>
<dbReference type="Pfam" id="PF13561">
    <property type="entry name" value="adh_short_C2"/>
    <property type="match status" value="1"/>
</dbReference>
<feature type="domain" description="Ketoreductase" evidence="1">
    <location>
        <begin position="12"/>
        <end position="197"/>
    </location>
</feature>
<dbReference type="Gene3D" id="3.40.50.720">
    <property type="entry name" value="NAD(P)-binding Rossmann-like Domain"/>
    <property type="match status" value="1"/>
</dbReference>
<comment type="caution">
    <text evidence="2">The sequence shown here is derived from an EMBL/GenBank/DDBJ whole genome shotgun (WGS) entry which is preliminary data.</text>
</comment>
<dbReference type="FunFam" id="3.40.50.720:FF:000084">
    <property type="entry name" value="Short-chain dehydrogenase reductase"/>
    <property type="match status" value="1"/>
</dbReference>
<feature type="non-terminal residue" evidence="2">
    <location>
        <position position="1"/>
    </location>
</feature>
<dbReference type="EMBL" id="AUZX01013998">
    <property type="protein sequence ID" value="EQD33550.1"/>
    <property type="molecule type" value="Genomic_DNA"/>
</dbReference>
<reference evidence="2" key="2">
    <citation type="journal article" date="2014" name="ISME J.">
        <title>Microbial stratification in low pH oxic and suboxic macroscopic growths along an acid mine drainage.</title>
        <authorList>
            <person name="Mendez-Garcia C."/>
            <person name="Mesa V."/>
            <person name="Sprenger R.R."/>
            <person name="Richter M."/>
            <person name="Diez M.S."/>
            <person name="Solano J."/>
            <person name="Bargiela R."/>
            <person name="Golyshina O.V."/>
            <person name="Manteca A."/>
            <person name="Ramos J.L."/>
            <person name="Gallego J.R."/>
            <person name="Llorente I."/>
            <person name="Martins Dos Santos V.A."/>
            <person name="Jensen O.N."/>
            <person name="Pelaez A.I."/>
            <person name="Sanchez J."/>
            <person name="Ferrer M."/>
        </authorList>
    </citation>
    <scope>NUCLEOTIDE SEQUENCE</scope>
</reference>
<dbReference type="SMART" id="SM00822">
    <property type="entry name" value="PKS_KR"/>
    <property type="match status" value="1"/>
</dbReference>
<dbReference type="CDD" id="cd05233">
    <property type="entry name" value="SDR_c"/>
    <property type="match status" value="1"/>
</dbReference>
<evidence type="ECO:0000259" key="1">
    <source>
        <dbReference type="SMART" id="SM00822"/>
    </source>
</evidence>
<proteinExistence type="predicted"/>